<dbReference type="Gene3D" id="3.30.1150.10">
    <property type="match status" value="1"/>
</dbReference>
<evidence type="ECO:0000256" key="1">
    <source>
        <dbReference type="ARBA" id="ARBA00004167"/>
    </source>
</evidence>
<dbReference type="SUPFAM" id="SSF74653">
    <property type="entry name" value="TolA/TonB C-terminal domain"/>
    <property type="match status" value="1"/>
</dbReference>
<feature type="domain" description="TonB C-terminal" evidence="5">
    <location>
        <begin position="35"/>
        <end position="131"/>
    </location>
</feature>
<gene>
    <name evidence="6" type="ORF">RI844_04930</name>
</gene>
<keyword evidence="2" id="KW-0812">Transmembrane</keyword>
<dbReference type="Proteomes" id="UP001301442">
    <property type="component" value="Chromosome"/>
</dbReference>
<name>A0ABZ0GT87_9GAMM</name>
<accession>A0ABZ0GT87</accession>
<evidence type="ECO:0000313" key="7">
    <source>
        <dbReference type="Proteomes" id="UP001301442"/>
    </source>
</evidence>
<evidence type="ECO:0000256" key="4">
    <source>
        <dbReference type="ARBA" id="ARBA00023136"/>
    </source>
</evidence>
<evidence type="ECO:0000256" key="2">
    <source>
        <dbReference type="ARBA" id="ARBA00022692"/>
    </source>
</evidence>
<protein>
    <submittedName>
        <fullName evidence="6">Energy transducer TonB</fullName>
    </submittedName>
</protein>
<keyword evidence="3" id="KW-1133">Transmembrane helix</keyword>
<comment type="subcellular location">
    <subcellularLocation>
        <location evidence="1">Membrane</location>
        <topology evidence="1">Single-pass membrane protein</topology>
    </subcellularLocation>
</comment>
<keyword evidence="4" id="KW-0472">Membrane</keyword>
<dbReference type="EMBL" id="CP136600">
    <property type="protein sequence ID" value="WOH38563.1"/>
    <property type="molecule type" value="Genomic_DNA"/>
</dbReference>
<dbReference type="NCBIfam" id="TIGR01352">
    <property type="entry name" value="tonB_Cterm"/>
    <property type="match status" value="1"/>
</dbReference>
<reference evidence="6 7" key="1">
    <citation type="submission" date="2023-09" db="EMBL/GenBank/DDBJ databases">
        <authorList>
            <person name="Qi X."/>
        </authorList>
    </citation>
    <scope>NUCLEOTIDE SEQUENCE [LARGE SCALE GENOMIC DNA]</scope>
    <source>
        <strain evidence="6 7">S1-1</strain>
    </source>
</reference>
<dbReference type="InterPro" id="IPR006260">
    <property type="entry name" value="TonB/TolA_C"/>
</dbReference>
<dbReference type="RefSeq" id="WP_348397332.1">
    <property type="nucleotide sequence ID" value="NZ_CP136600.1"/>
</dbReference>
<organism evidence="6 7">
    <name type="scientific">Thalassotalea fonticola</name>
    <dbReference type="NCBI Taxonomy" id="3065649"/>
    <lineage>
        <taxon>Bacteria</taxon>
        <taxon>Pseudomonadati</taxon>
        <taxon>Pseudomonadota</taxon>
        <taxon>Gammaproteobacteria</taxon>
        <taxon>Alteromonadales</taxon>
        <taxon>Colwelliaceae</taxon>
        <taxon>Thalassotalea</taxon>
    </lineage>
</organism>
<proteinExistence type="predicted"/>
<evidence type="ECO:0000256" key="3">
    <source>
        <dbReference type="ARBA" id="ARBA00022989"/>
    </source>
</evidence>
<evidence type="ECO:0000259" key="5">
    <source>
        <dbReference type="PROSITE" id="PS52015"/>
    </source>
</evidence>
<dbReference type="PROSITE" id="PS51257">
    <property type="entry name" value="PROKAR_LIPOPROTEIN"/>
    <property type="match status" value="1"/>
</dbReference>
<sequence length="166" mass="18960">MVKKLMFVGIFTLCGCTSVAQKPTKYIDLTNKKDEVIQYWEEKREIAPRYPRKAAIKAITGCVEFSLIINSEGKAFDPRIIKSYPNDIFNYQALKAIKKWEWQPTKENSAKIAVLTTIQLDFLTIKSSSEDAWNTLMACNTNKLLNSTNNAVTAFDKKRKTTSQHN</sequence>
<dbReference type="Pfam" id="PF03544">
    <property type="entry name" value="TonB_C"/>
    <property type="match status" value="1"/>
</dbReference>
<dbReference type="InterPro" id="IPR037682">
    <property type="entry name" value="TonB_C"/>
</dbReference>
<evidence type="ECO:0000313" key="6">
    <source>
        <dbReference type="EMBL" id="WOH38563.1"/>
    </source>
</evidence>
<keyword evidence="7" id="KW-1185">Reference proteome</keyword>
<dbReference type="PROSITE" id="PS52015">
    <property type="entry name" value="TONB_CTD"/>
    <property type="match status" value="1"/>
</dbReference>